<feature type="domain" description="PITH" evidence="3">
    <location>
        <begin position="109"/>
        <end position="277"/>
    </location>
</feature>
<reference evidence="4 5" key="1">
    <citation type="journal article" date="2019" name="PLoS Biol.">
        <title>Sex chromosomes control vertical transmission of feminizing Wolbachia symbionts in an isopod.</title>
        <authorList>
            <person name="Becking T."/>
            <person name="Chebbi M.A."/>
            <person name="Giraud I."/>
            <person name="Moumen B."/>
            <person name="Laverre T."/>
            <person name="Caubet Y."/>
            <person name="Peccoud J."/>
            <person name="Gilbert C."/>
            <person name="Cordaux R."/>
        </authorList>
    </citation>
    <scope>NUCLEOTIDE SEQUENCE [LARGE SCALE GENOMIC DNA]</scope>
    <source>
        <strain evidence="4">ANa2</strain>
        <tissue evidence="4">Whole body excluding digestive tract and cuticle</tissue>
    </source>
</reference>
<dbReference type="InterPro" id="IPR008979">
    <property type="entry name" value="Galactose-bd-like_sf"/>
</dbReference>
<dbReference type="SUPFAM" id="SSF49785">
    <property type="entry name" value="Galactose-binding domain-like"/>
    <property type="match status" value="1"/>
</dbReference>
<dbReference type="InterPro" id="IPR013766">
    <property type="entry name" value="Thioredoxin_domain"/>
</dbReference>
<dbReference type="AlphaFoldDB" id="A0A5N5TNY6"/>
<gene>
    <name evidence="4" type="primary">TXNL1_0</name>
    <name evidence="4" type="ORF">Anas_04622</name>
</gene>
<evidence type="ECO:0000313" key="5">
    <source>
        <dbReference type="Proteomes" id="UP000326759"/>
    </source>
</evidence>
<dbReference type="CDD" id="cd02947">
    <property type="entry name" value="TRX_family"/>
    <property type="match status" value="1"/>
</dbReference>
<dbReference type="Gene3D" id="2.60.120.470">
    <property type="entry name" value="PITH domain"/>
    <property type="match status" value="1"/>
</dbReference>
<dbReference type="Pfam" id="PF00085">
    <property type="entry name" value="Thioredoxin"/>
    <property type="match status" value="1"/>
</dbReference>
<dbReference type="PROSITE" id="PS51352">
    <property type="entry name" value="THIOREDOXIN_2"/>
    <property type="match status" value="1"/>
</dbReference>
<sequence length="281" mass="30999">MSSNFSVITNDGHFQTELTRGGNKLVIVDFTSARCGPCQRASPLFEEMSSKYKNANFLKVDIQNCPNSAQLNGVQATPTFIFFRNKGLILEALEAKIKQHYGDGESEDSEDCGVPGHMDLISMINKAGCECLNESETHTFSNILTSNGGHLESDADEQLIIYIAFNQSVKIHSLRIKAPGDSGPKNIKLFINQPYTLDFDAAETGIPVQELELSKKDLDGDLINLKYVRFQNIMNLAIFIQDNQSGSEITKVSNIQLIGSPVQTTNMSDFKRIAGKKGESH</sequence>
<evidence type="ECO:0000256" key="1">
    <source>
        <dbReference type="ARBA" id="ARBA00023157"/>
    </source>
</evidence>
<dbReference type="GO" id="GO:0005737">
    <property type="term" value="C:cytoplasm"/>
    <property type="evidence" value="ECO:0007669"/>
    <property type="project" value="UniProtKB-ARBA"/>
</dbReference>
<name>A0A5N5TNY6_9CRUS</name>
<dbReference type="PROSITE" id="PS51532">
    <property type="entry name" value="PITH"/>
    <property type="match status" value="1"/>
</dbReference>
<comment type="caution">
    <text evidence="4">The sequence shown here is derived from an EMBL/GenBank/DDBJ whole genome shotgun (WGS) entry which is preliminary data.</text>
</comment>
<evidence type="ECO:0000259" key="3">
    <source>
        <dbReference type="PROSITE" id="PS51532"/>
    </source>
</evidence>
<dbReference type="Proteomes" id="UP000326759">
    <property type="component" value="Unassembled WGS sequence"/>
</dbReference>
<dbReference type="InterPro" id="IPR010400">
    <property type="entry name" value="PITH_dom"/>
</dbReference>
<dbReference type="SUPFAM" id="SSF52833">
    <property type="entry name" value="Thioredoxin-like"/>
    <property type="match status" value="1"/>
</dbReference>
<dbReference type="Pfam" id="PF06201">
    <property type="entry name" value="PITH"/>
    <property type="match status" value="1"/>
</dbReference>
<dbReference type="EMBL" id="SEYY01000172">
    <property type="protein sequence ID" value="KAB7507868.1"/>
    <property type="molecule type" value="Genomic_DNA"/>
</dbReference>
<keyword evidence="5" id="KW-1185">Reference proteome</keyword>
<dbReference type="OrthoDB" id="2121326at2759"/>
<organism evidence="4 5">
    <name type="scientific">Armadillidium nasatum</name>
    <dbReference type="NCBI Taxonomy" id="96803"/>
    <lineage>
        <taxon>Eukaryota</taxon>
        <taxon>Metazoa</taxon>
        <taxon>Ecdysozoa</taxon>
        <taxon>Arthropoda</taxon>
        <taxon>Crustacea</taxon>
        <taxon>Multicrustacea</taxon>
        <taxon>Malacostraca</taxon>
        <taxon>Eumalacostraca</taxon>
        <taxon>Peracarida</taxon>
        <taxon>Isopoda</taxon>
        <taxon>Oniscidea</taxon>
        <taxon>Crinocheta</taxon>
        <taxon>Armadillidiidae</taxon>
        <taxon>Armadillidium</taxon>
    </lineage>
</organism>
<dbReference type="InterPro" id="IPR036249">
    <property type="entry name" value="Thioredoxin-like_sf"/>
</dbReference>
<evidence type="ECO:0000313" key="4">
    <source>
        <dbReference type="EMBL" id="KAB7507868.1"/>
    </source>
</evidence>
<feature type="domain" description="Thioredoxin" evidence="2">
    <location>
        <begin position="1"/>
        <end position="126"/>
    </location>
</feature>
<dbReference type="PANTHER" id="PTHR46115">
    <property type="entry name" value="THIOREDOXIN-LIKE PROTEIN 1"/>
    <property type="match status" value="1"/>
</dbReference>
<protein>
    <submittedName>
        <fullName evidence="4">Thioredoxin-like protein 1</fullName>
    </submittedName>
</protein>
<dbReference type="Gene3D" id="3.40.30.10">
    <property type="entry name" value="Glutaredoxin"/>
    <property type="match status" value="1"/>
</dbReference>
<evidence type="ECO:0000259" key="2">
    <source>
        <dbReference type="PROSITE" id="PS51352"/>
    </source>
</evidence>
<dbReference type="InterPro" id="IPR037047">
    <property type="entry name" value="PITH_dom_sf"/>
</dbReference>
<accession>A0A5N5TNY6</accession>
<keyword evidence="1" id="KW-1015">Disulfide bond</keyword>
<proteinExistence type="predicted"/>